<dbReference type="Gene3D" id="3.20.20.30">
    <property type="entry name" value="Luciferase-like domain"/>
    <property type="match status" value="1"/>
</dbReference>
<evidence type="ECO:0000313" key="3">
    <source>
        <dbReference type="EMBL" id="SDW13048.1"/>
    </source>
</evidence>
<evidence type="ECO:0000256" key="1">
    <source>
        <dbReference type="ARBA" id="ARBA00023002"/>
    </source>
</evidence>
<dbReference type="STRING" id="418495.SAMN05216215_1001254"/>
<gene>
    <name evidence="3" type="ORF">SAMN05216215_1001254</name>
</gene>
<dbReference type="PANTHER" id="PTHR43244:SF1">
    <property type="entry name" value="5,10-METHYLENETETRAHYDROMETHANOPTERIN REDUCTASE"/>
    <property type="match status" value="1"/>
</dbReference>
<dbReference type="InterPro" id="IPR036661">
    <property type="entry name" value="Luciferase-like_sf"/>
</dbReference>
<dbReference type="OrthoDB" id="3457164at2"/>
<feature type="domain" description="Luciferase-like" evidence="2">
    <location>
        <begin position="9"/>
        <end position="313"/>
    </location>
</feature>
<accession>A0A1H2R1I2</accession>
<reference evidence="4" key="1">
    <citation type="submission" date="2016-10" db="EMBL/GenBank/DDBJ databases">
        <authorList>
            <person name="Varghese N."/>
            <person name="Submissions S."/>
        </authorList>
    </citation>
    <scope>NUCLEOTIDE SEQUENCE [LARGE SCALE GENOMIC DNA]</scope>
    <source>
        <strain evidence="4">CGMCC 4.3530</strain>
    </source>
</reference>
<dbReference type="AlphaFoldDB" id="A0A1H2R1I2"/>
<dbReference type="SUPFAM" id="SSF51679">
    <property type="entry name" value="Bacterial luciferase-like"/>
    <property type="match status" value="1"/>
</dbReference>
<keyword evidence="1" id="KW-0560">Oxidoreductase</keyword>
<organism evidence="3 4">
    <name type="scientific">Saccharopolyspora shandongensis</name>
    <dbReference type="NCBI Taxonomy" id="418495"/>
    <lineage>
        <taxon>Bacteria</taxon>
        <taxon>Bacillati</taxon>
        <taxon>Actinomycetota</taxon>
        <taxon>Actinomycetes</taxon>
        <taxon>Pseudonocardiales</taxon>
        <taxon>Pseudonocardiaceae</taxon>
        <taxon>Saccharopolyspora</taxon>
    </lineage>
</organism>
<evidence type="ECO:0000259" key="2">
    <source>
        <dbReference type="Pfam" id="PF00296"/>
    </source>
</evidence>
<proteinExistence type="predicted"/>
<dbReference type="PANTHER" id="PTHR43244">
    <property type="match status" value="1"/>
</dbReference>
<protein>
    <submittedName>
        <fullName evidence="3">Probable F420-dependent oxidoreductase, Rv3520c family</fullName>
    </submittedName>
</protein>
<keyword evidence="4" id="KW-1185">Reference proteome</keyword>
<dbReference type="InterPro" id="IPR011251">
    <property type="entry name" value="Luciferase-like_dom"/>
</dbReference>
<dbReference type="GO" id="GO:0016705">
    <property type="term" value="F:oxidoreductase activity, acting on paired donors, with incorporation or reduction of molecular oxygen"/>
    <property type="evidence" value="ECO:0007669"/>
    <property type="project" value="InterPro"/>
</dbReference>
<dbReference type="InterPro" id="IPR050564">
    <property type="entry name" value="F420-G6PD/mer"/>
</dbReference>
<dbReference type="Proteomes" id="UP000199529">
    <property type="component" value="Unassembled WGS sequence"/>
</dbReference>
<dbReference type="Pfam" id="PF00296">
    <property type="entry name" value="Bac_luciferase"/>
    <property type="match status" value="1"/>
</dbReference>
<sequence>MRLGANLVYQGAGKLAQEAERLGYDLVLAAEGYRADAPSVLGLVAGQTERIGLASGIMQIPARPPGTAALTAATLDSLSGGRFRLGLGVSNPHVSDGWYGVRFDNPLARTREYVEIVRKAMQGGPVRYAGDHFALPAWGKEDAPLHLFTERPSTQIPLYLAGVGPKSLQLAGELADGWLSGFTTPEHVAKSIGEIRIGRDRAGLDLAGFEVVPFVAMQVGEDGADIASAADALRGHYLFLLGVGDPADNFYCGLARTMGFEQEIAEFRERLMSGDRRGAAAAIPLEFIDRTALIGPLGRIAERMQAFAEAGVTVLSIMVSANDTTLDGRLHILRKAAEALEMSGVAG</sequence>
<dbReference type="CDD" id="cd01097">
    <property type="entry name" value="Tetrahydromethanopterin_reductase"/>
    <property type="match status" value="1"/>
</dbReference>
<dbReference type="RefSeq" id="WP_093260303.1">
    <property type="nucleotide sequence ID" value="NZ_FNOK01000001.1"/>
</dbReference>
<evidence type="ECO:0000313" key="4">
    <source>
        <dbReference type="Proteomes" id="UP000199529"/>
    </source>
</evidence>
<name>A0A1H2R1I2_9PSEU</name>
<dbReference type="EMBL" id="FNOK01000001">
    <property type="protein sequence ID" value="SDW13048.1"/>
    <property type="molecule type" value="Genomic_DNA"/>
</dbReference>